<evidence type="ECO:0000313" key="10">
    <source>
        <dbReference type="Proteomes" id="UP000265120"/>
    </source>
</evidence>
<evidence type="ECO:0000256" key="4">
    <source>
        <dbReference type="ARBA" id="ARBA00022989"/>
    </source>
</evidence>
<dbReference type="STRING" id="244447.ENSCSEP00000013619"/>
<dbReference type="Ensembl" id="ENSCSET00000013779.1">
    <property type="protein sequence ID" value="ENSCSEP00000013619.1"/>
    <property type="gene ID" value="ENSCSEG00000008773.1"/>
</dbReference>
<keyword evidence="7" id="KW-0325">Glycoprotein</keyword>
<reference evidence="9" key="3">
    <citation type="submission" date="2025-09" db="UniProtKB">
        <authorList>
            <consortium name="Ensembl"/>
        </authorList>
    </citation>
    <scope>IDENTIFICATION</scope>
</reference>
<dbReference type="PANTHER" id="PTHR23037:SF46">
    <property type="entry name" value="INTERLEUKIN 5 RECEPTOR SUBUNIT ALPHA"/>
    <property type="match status" value="1"/>
</dbReference>
<keyword evidence="10" id="KW-1185">Reference proteome</keyword>
<evidence type="ECO:0000256" key="8">
    <source>
        <dbReference type="SAM" id="Phobius"/>
    </source>
</evidence>
<feature type="transmembrane region" description="Helical" evidence="8">
    <location>
        <begin position="303"/>
        <end position="325"/>
    </location>
</feature>
<accession>A0A3P8VH77</accession>
<evidence type="ECO:0000256" key="7">
    <source>
        <dbReference type="ARBA" id="ARBA00023180"/>
    </source>
</evidence>
<sequence>MLAKSLSRKGSKQQQHFSSTSVVFRLKESVAMATRPYIYKCRSPNMEDFTCWWLPLENLTDREEASYILTYSIEKDVWHKTVQHHSVSMTVNLLVEEKSQKKGPVQECPDYTSAGSHSCHFDKSHTSVWKIYCMNVTAVTTYRNYTSLQHCVDVADIVQTEAPVNLTHTIADAGGDETGHKINLTWQYPVPSHLQYGWITLVYELQYRREAEPDNWKVQYNENLVNSGSTPGLYILLLSLSLFFFALPQVKYPLSEPHVQLLGLPVDNYVVRVRCRSQNYGLWSNWSSSNLMTIPSKTATGKLLILSLLTSVSVVVLLLIGAGVAPQSKRLKDFLLPPIPKPKIIGIDPLLLKKGQLDEINRHLSNFHSYKPPSYKEEMWEQISTDSIYVSTLKDISPLTDSSPKEQEDSFVVPCEVKPVAASLQFPTKNPTSYVQSLPHYGPTPPEGYAPSMKSDLSPLPNYNRLEPDNSLTPHSITAMQTPGDFYTCVQYVKGCQEMHLVPFMTTPYHAAFPPLLSGNVDPVKIDEEEKERKVIFAEYQARNDGKDGREAERSEAAVPLLAGSTDIIS</sequence>
<reference evidence="9 10" key="1">
    <citation type="journal article" date="2014" name="Nat. Genet.">
        <title>Whole-genome sequence of a flatfish provides insights into ZW sex chromosome evolution and adaptation to a benthic lifestyle.</title>
        <authorList>
            <person name="Chen S."/>
            <person name="Zhang G."/>
            <person name="Shao C."/>
            <person name="Huang Q."/>
            <person name="Liu G."/>
            <person name="Zhang P."/>
            <person name="Song W."/>
            <person name="An N."/>
            <person name="Chalopin D."/>
            <person name="Volff J.N."/>
            <person name="Hong Y."/>
            <person name="Li Q."/>
            <person name="Sha Z."/>
            <person name="Zhou H."/>
            <person name="Xie M."/>
            <person name="Yu Q."/>
            <person name="Liu Y."/>
            <person name="Xiang H."/>
            <person name="Wang N."/>
            <person name="Wu K."/>
            <person name="Yang C."/>
            <person name="Zhou Q."/>
            <person name="Liao X."/>
            <person name="Yang L."/>
            <person name="Hu Q."/>
            <person name="Zhang J."/>
            <person name="Meng L."/>
            <person name="Jin L."/>
            <person name="Tian Y."/>
            <person name="Lian J."/>
            <person name="Yang J."/>
            <person name="Miao G."/>
            <person name="Liu S."/>
            <person name="Liang Z."/>
            <person name="Yan F."/>
            <person name="Li Y."/>
            <person name="Sun B."/>
            <person name="Zhang H."/>
            <person name="Zhang J."/>
            <person name="Zhu Y."/>
            <person name="Du M."/>
            <person name="Zhao Y."/>
            <person name="Schartl M."/>
            <person name="Tang Q."/>
            <person name="Wang J."/>
        </authorList>
    </citation>
    <scope>NUCLEOTIDE SEQUENCE</scope>
</reference>
<dbReference type="SUPFAM" id="SSF49265">
    <property type="entry name" value="Fibronectin type III"/>
    <property type="match status" value="2"/>
</dbReference>
<reference evidence="9" key="2">
    <citation type="submission" date="2025-08" db="UniProtKB">
        <authorList>
            <consortium name="Ensembl"/>
        </authorList>
    </citation>
    <scope>IDENTIFICATION</scope>
</reference>
<keyword evidence="2 8" id="KW-0812">Transmembrane</keyword>
<organism evidence="9 10">
    <name type="scientific">Cynoglossus semilaevis</name>
    <name type="common">Tongue sole</name>
    <dbReference type="NCBI Taxonomy" id="244447"/>
    <lineage>
        <taxon>Eukaryota</taxon>
        <taxon>Metazoa</taxon>
        <taxon>Chordata</taxon>
        <taxon>Craniata</taxon>
        <taxon>Vertebrata</taxon>
        <taxon>Euteleostomi</taxon>
        <taxon>Actinopterygii</taxon>
        <taxon>Neopterygii</taxon>
        <taxon>Teleostei</taxon>
        <taxon>Neoteleostei</taxon>
        <taxon>Acanthomorphata</taxon>
        <taxon>Carangaria</taxon>
        <taxon>Pleuronectiformes</taxon>
        <taxon>Pleuronectoidei</taxon>
        <taxon>Cynoglossidae</taxon>
        <taxon>Cynoglossinae</taxon>
        <taxon>Cynoglossus</taxon>
    </lineage>
</organism>
<evidence type="ECO:0000256" key="3">
    <source>
        <dbReference type="ARBA" id="ARBA00022729"/>
    </source>
</evidence>
<dbReference type="AlphaFoldDB" id="A0A3P8VH77"/>
<keyword evidence="5 8" id="KW-0472">Membrane</keyword>
<dbReference type="OMA" id="MDEINRH"/>
<evidence type="ECO:0000313" key="9">
    <source>
        <dbReference type="Ensembl" id="ENSCSEP00000013619.1"/>
    </source>
</evidence>
<dbReference type="Gene3D" id="2.60.40.10">
    <property type="entry name" value="Immunoglobulins"/>
    <property type="match status" value="3"/>
</dbReference>
<keyword evidence="4 8" id="KW-1133">Transmembrane helix</keyword>
<proteinExistence type="predicted"/>
<dbReference type="InParanoid" id="A0A3P8VH77"/>
<evidence type="ECO:0000256" key="5">
    <source>
        <dbReference type="ARBA" id="ARBA00023136"/>
    </source>
</evidence>
<dbReference type="GO" id="GO:0009897">
    <property type="term" value="C:external side of plasma membrane"/>
    <property type="evidence" value="ECO:0007669"/>
    <property type="project" value="TreeGrafter"/>
</dbReference>
<name>A0A3P8VH77_CYNSE</name>
<evidence type="ECO:0000256" key="1">
    <source>
        <dbReference type="ARBA" id="ARBA00004479"/>
    </source>
</evidence>
<dbReference type="InterPro" id="IPR013783">
    <property type="entry name" value="Ig-like_fold"/>
</dbReference>
<dbReference type="GO" id="GO:0004896">
    <property type="term" value="F:cytokine receptor activity"/>
    <property type="evidence" value="ECO:0007669"/>
    <property type="project" value="TreeGrafter"/>
</dbReference>
<dbReference type="Proteomes" id="UP000265120">
    <property type="component" value="Chromosome 14"/>
</dbReference>
<dbReference type="PANTHER" id="PTHR23037">
    <property type="entry name" value="CYTOKINE RECEPTOR"/>
    <property type="match status" value="1"/>
</dbReference>
<dbReference type="InterPro" id="IPR036116">
    <property type="entry name" value="FN3_sf"/>
</dbReference>
<keyword evidence="3" id="KW-0732">Signal</keyword>
<evidence type="ECO:0008006" key="11">
    <source>
        <dbReference type="Google" id="ProtNLM"/>
    </source>
</evidence>
<protein>
    <recommendedName>
        <fullName evidence="11">Prolactin receptor</fullName>
    </recommendedName>
</protein>
<evidence type="ECO:0000256" key="2">
    <source>
        <dbReference type="ARBA" id="ARBA00022692"/>
    </source>
</evidence>
<keyword evidence="6" id="KW-0675">Receptor</keyword>
<dbReference type="GeneTree" id="ENSGT00940000154851"/>
<comment type="subcellular location">
    <subcellularLocation>
        <location evidence="1">Membrane</location>
        <topology evidence="1">Single-pass type I membrane protein</topology>
    </subcellularLocation>
</comment>
<evidence type="ECO:0000256" key="6">
    <source>
        <dbReference type="ARBA" id="ARBA00023170"/>
    </source>
</evidence>